<evidence type="ECO:0000256" key="3">
    <source>
        <dbReference type="ARBA" id="ARBA00023163"/>
    </source>
</evidence>
<dbReference type="SUPFAM" id="SSF46785">
    <property type="entry name" value="Winged helix' DNA-binding domain"/>
    <property type="match status" value="1"/>
</dbReference>
<dbReference type="InterPro" id="IPR036388">
    <property type="entry name" value="WH-like_DNA-bd_sf"/>
</dbReference>
<dbReference type="RefSeq" id="WP_132493510.1">
    <property type="nucleotide sequence ID" value="NZ_SMKW01000081.1"/>
</dbReference>
<dbReference type="Gene3D" id="1.10.10.10">
    <property type="entry name" value="Winged helix-like DNA-binding domain superfamily/Winged helix DNA-binding domain"/>
    <property type="match status" value="1"/>
</dbReference>
<dbReference type="Proteomes" id="UP000294947">
    <property type="component" value="Unassembled WGS sequence"/>
</dbReference>
<dbReference type="InterPro" id="IPR036390">
    <property type="entry name" value="WH_DNA-bd_sf"/>
</dbReference>
<evidence type="ECO:0000256" key="2">
    <source>
        <dbReference type="ARBA" id="ARBA00023125"/>
    </source>
</evidence>
<dbReference type="EMBL" id="SMKW01000081">
    <property type="protein sequence ID" value="TDD38961.1"/>
    <property type="molecule type" value="Genomic_DNA"/>
</dbReference>
<dbReference type="Pfam" id="PF01614">
    <property type="entry name" value="IclR_C"/>
    <property type="match status" value="1"/>
</dbReference>
<evidence type="ECO:0000259" key="5">
    <source>
        <dbReference type="PROSITE" id="PS51078"/>
    </source>
</evidence>
<dbReference type="GO" id="GO:0045892">
    <property type="term" value="P:negative regulation of DNA-templated transcription"/>
    <property type="evidence" value="ECO:0007669"/>
    <property type="project" value="TreeGrafter"/>
</dbReference>
<keyword evidence="1" id="KW-0805">Transcription regulation</keyword>
<dbReference type="InterPro" id="IPR029016">
    <property type="entry name" value="GAF-like_dom_sf"/>
</dbReference>
<evidence type="ECO:0000256" key="1">
    <source>
        <dbReference type="ARBA" id="ARBA00023015"/>
    </source>
</evidence>
<protein>
    <submittedName>
        <fullName evidence="6">IclR family transcriptional regulator</fullName>
    </submittedName>
</protein>
<evidence type="ECO:0000313" key="6">
    <source>
        <dbReference type="EMBL" id="TDD38961.1"/>
    </source>
</evidence>
<dbReference type="SMART" id="SM00346">
    <property type="entry name" value="HTH_ICLR"/>
    <property type="match status" value="1"/>
</dbReference>
<dbReference type="Gene3D" id="3.30.450.40">
    <property type="match status" value="1"/>
</dbReference>
<dbReference type="Pfam" id="PF09339">
    <property type="entry name" value="HTH_IclR"/>
    <property type="match status" value="1"/>
</dbReference>
<evidence type="ECO:0000259" key="4">
    <source>
        <dbReference type="PROSITE" id="PS51077"/>
    </source>
</evidence>
<keyword evidence="7" id="KW-1185">Reference proteome</keyword>
<dbReference type="PROSITE" id="PS51077">
    <property type="entry name" value="HTH_ICLR"/>
    <property type="match status" value="1"/>
</dbReference>
<dbReference type="InterPro" id="IPR050707">
    <property type="entry name" value="HTH_MetabolicPath_Reg"/>
</dbReference>
<dbReference type="PROSITE" id="PS51078">
    <property type="entry name" value="ICLR_ED"/>
    <property type="match status" value="1"/>
</dbReference>
<dbReference type="InterPro" id="IPR014757">
    <property type="entry name" value="Tscrpt_reg_IclR_C"/>
</dbReference>
<comment type="caution">
    <text evidence="6">The sequence shown here is derived from an EMBL/GenBank/DDBJ whole genome shotgun (WGS) entry which is preliminary data.</text>
</comment>
<dbReference type="InterPro" id="IPR005471">
    <property type="entry name" value="Tscrpt_reg_IclR_N"/>
</dbReference>
<keyword evidence="3" id="KW-0804">Transcription</keyword>
<name>A0A4R4Y3J8_9PSEU</name>
<dbReference type="OrthoDB" id="9807558at2"/>
<dbReference type="AlphaFoldDB" id="A0A4R4Y3J8"/>
<keyword evidence="2" id="KW-0238">DNA-binding</keyword>
<organism evidence="6 7">
    <name type="scientific">Saccharopolyspora elongata</name>
    <dbReference type="NCBI Taxonomy" id="2530387"/>
    <lineage>
        <taxon>Bacteria</taxon>
        <taxon>Bacillati</taxon>
        <taxon>Actinomycetota</taxon>
        <taxon>Actinomycetes</taxon>
        <taxon>Pseudonocardiales</taxon>
        <taxon>Pseudonocardiaceae</taxon>
        <taxon>Saccharopolyspora</taxon>
    </lineage>
</organism>
<accession>A0A4R4Y3J8</accession>
<reference evidence="6 7" key="1">
    <citation type="submission" date="2019-03" db="EMBL/GenBank/DDBJ databases">
        <title>Draft genome sequences of novel Actinobacteria.</title>
        <authorList>
            <person name="Sahin N."/>
            <person name="Ay H."/>
            <person name="Saygin H."/>
        </authorList>
    </citation>
    <scope>NUCLEOTIDE SEQUENCE [LARGE SCALE GENOMIC DNA]</scope>
    <source>
        <strain evidence="6 7">7K502</strain>
    </source>
</reference>
<feature type="domain" description="IclR-ED" evidence="5">
    <location>
        <begin position="87"/>
        <end position="269"/>
    </location>
</feature>
<dbReference type="PANTHER" id="PTHR30136:SF34">
    <property type="entry name" value="TRANSCRIPTIONAL REGULATOR"/>
    <property type="match status" value="1"/>
</dbReference>
<dbReference type="GO" id="GO:0003700">
    <property type="term" value="F:DNA-binding transcription factor activity"/>
    <property type="evidence" value="ECO:0007669"/>
    <property type="project" value="TreeGrafter"/>
</dbReference>
<proteinExistence type="predicted"/>
<dbReference type="SUPFAM" id="SSF55781">
    <property type="entry name" value="GAF domain-like"/>
    <property type="match status" value="1"/>
</dbReference>
<feature type="domain" description="HTH iclR-type" evidence="4">
    <location>
        <begin position="25"/>
        <end position="86"/>
    </location>
</feature>
<dbReference type="GO" id="GO:0003677">
    <property type="term" value="F:DNA binding"/>
    <property type="evidence" value="ECO:0007669"/>
    <property type="project" value="UniProtKB-KW"/>
</dbReference>
<sequence>MQIAHDAPAPEVVVDEQDQAAPYFVTAVERGMAVLQAFTAARPELNFTEAGELTGLSRATTRRLMLTLRDLGFLTSEDARTFRLAPKVLQLGYSYLSSMPLRDIARPHLETLSGRLGETAGLAVLDGAEILYVAIAMCPRLTAVRINLGTRFPAPATAAGRVLLANLPPAALDKALAETTLDRAAGTTSERVFRDRLAEIRDQGWALADSELDDELRGAAAPVADQDGRVTAAVSVSLHSGRQTAEAMQHEVIPQVRNTADLIHADLTGTPRTRP</sequence>
<dbReference type="PANTHER" id="PTHR30136">
    <property type="entry name" value="HELIX-TURN-HELIX TRANSCRIPTIONAL REGULATOR, ICLR FAMILY"/>
    <property type="match status" value="1"/>
</dbReference>
<evidence type="ECO:0000313" key="7">
    <source>
        <dbReference type="Proteomes" id="UP000294947"/>
    </source>
</evidence>
<gene>
    <name evidence="6" type="ORF">E1288_37930</name>
</gene>